<feature type="non-terminal residue" evidence="1">
    <location>
        <position position="1"/>
    </location>
</feature>
<dbReference type="Proteomes" id="UP001597302">
    <property type="component" value="Unassembled WGS sequence"/>
</dbReference>
<keyword evidence="2" id="KW-1185">Reference proteome</keyword>
<dbReference type="SUPFAM" id="SSF46785">
    <property type="entry name" value="Winged helix' DNA-binding domain"/>
    <property type="match status" value="1"/>
</dbReference>
<comment type="caution">
    <text evidence="1">The sequence shown here is derived from an EMBL/GenBank/DDBJ whole genome shotgun (WGS) entry which is preliminary data.</text>
</comment>
<dbReference type="EMBL" id="JBHTOQ010000078">
    <property type="protein sequence ID" value="MFD1483528.1"/>
    <property type="molecule type" value="Genomic_DNA"/>
</dbReference>
<sequence length="192" mass="21368">RQTIFSLSSKYSILLFQHIASLVNLHHIEAKTFTIPELRTLFGIPAGKVKRFADLNKDVLTLAINDINQLSRLNLTATPKKIGRTVVGVEIKWASKELEEKAKAIRELKGHSAGRKARRNGTAEIIAAVFPETGSITYSPHWLEIKRAAGCNADNAKIATDFRRFLLDKGIARDAANIEKLFGDYCRKVGKV</sequence>
<dbReference type="Gene3D" id="1.10.10.10">
    <property type="entry name" value="Winged helix-like DNA-binding domain superfamily/Winged helix DNA-binding domain"/>
    <property type="match status" value="1"/>
</dbReference>
<dbReference type="InterPro" id="IPR036388">
    <property type="entry name" value="WH-like_DNA-bd_sf"/>
</dbReference>
<evidence type="ECO:0000313" key="2">
    <source>
        <dbReference type="Proteomes" id="UP001597302"/>
    </source>
</evidence>
<name>A0ABW4E2G8_9RHOB</name>
<dbReference type="RefSeq" id="WP_379107705.1">
    <property type="nucleotide sequence ID" value="NZ_JBHTOQ010000078.1"/>
</dbReference>
<reference evidence="2" key="1">
    <citation type="journal article" date="2019" name="Int. J. Syst. Evol. Microbiol.">
        <title>The Global Catalogue of Microorganisms (GCM) 10K type strain sequencing project: providing services to taxonomists for standard genome sequencing and annotation.</title>
        <authorList>
            <consortium name="The Broad Institute Genomics Platform"/>
            <consortium name="The Broad Institute Genome Sequencing Center for Infectious Disease"/>
            <person name="Wu L."/>
            <person name="Ma J."/>
        </authorList>
    </citation>
    <scope>NUCLEOTIDE SEQUENCE [LARGE SCALE GENOMIC DNA]</scope>
    <source>
        <strain evidence="2">CCM 8875</strain>
    </source>
</reference>
<proteinExistence type="predicted"/>
<dbReference type="InterPro" id="IPR036390">
    <property type="entry name" value="WH_DNA-bd_sf"/>
</dbReference>
<evidence type="ECO:0000313" key="1">
    <source>
        <dbReference type="EMBL" id="MFD1483528.1"/>
    </source>
</evidence>
<gene>
    <name evidence="1" type="ORF">ACFQ5P_19745</name>
</gene>
<protein>
    <submittedName>
        <fullName evidence="1">Replication initiation protein</fullName>
    </submittedName>
</protein>
<accession>A0ABW4E2G8</accession>
<organism evidence="1 2">
    <name type="scientific">Paracoccus nototheniae</name>
    <dbReference type="NCBI Taxonomy" id="2489002"/>
    <lineage>
        <taxon>Bacteria</taxon>
        <taxon>Pseudomonadati</taxon>
        <taxon>Pseudomonadota</taxon>
        <taxon>Alphaproteobacteria</taxon>
        <taxon>Rhodobacterales</taxon>
        <taxon>Paracoccaceae</taxon>
        <taxon>Paracoccus</taxon>
    </lineage>
</organism>
<dbReference type="Pfam" id="PF21205">
    <property type="entry name" value="Rep3_C"/>
    <property type="match status" value="1"/>
</dbReference>